<dbReference type="EMBL" id="PGOL01000479">
    <property type="protein sequence ID" value="PKI69913.1"/>
    <property type="molecule type" value="Genomic_DNA"/>
</dbReference>
<accession>A0A2I0KNP7</accession>
<name>A0A2I0KNP7_PUNGR</name>
<feature type="signal peptide" evidence="1">
    <location>
        <begin position="1"/>
        <end position="25"/>
    </location>
</feature>
<keyword evidence="1" id="KW-0732">Signal</keyword>
<organism evidence="2 3">
    <name type="scientific">Punica granatum</name>
    <name type="common">Pomegranate</name>
    <dbReference type="NCBI Taxonomy" id="22663"/>
    <lineage>
        <taxon>Eukaryota</taxon>
        <taxon>Viridiplantae</taxon>
        <taxon>Streptophyta</taxon>
        <taxon>Embryophyta</taxon>
        <taxon>Tracheophyta</taxon>
        <taxon>Spermatophyta</taxon>
        <taxon>Magnoliopsida</taxon>
        <taxon>eudicotyledons</taxon>
        <taxon>Gunneridae</taxon>
        <taxon>Pentapetalae</taxon>
        <taxon>rosids</taxon>
        <taxon>malvids</taxon>
        <taxon>Myrtales</taxon>
        <taxon>Lythraceae</taxon>
        <taxon>Punica</taxon>
    </lineage>
</organism>
<reference evidence="2 3" key="1">
    <citation type="submission" date="2017-11" db="EMBL/GenBank/DDBJ databases">
        <title>De-novo sequencing of pomegranate (Punica granatum L.) genome.</title>
        <authorList>
            <person name="Akparov Z."/>
            <person name="Amiraslanov A."/>
            <person name="Hajiyeva S."/>
            <person name="Abbasov M."/>
            <person name="Kaur K."/>
            <person name="Hamwieh A."/>
            <person name="Solovyev V."/>
            <person name="Salamov A."/>
            <person name="Braich B."/>
            <person name="Kosarev P."/>
            <person name="Mahmoud A."/>
            <person name="Hajiyev E."/>
            <person name="Babayeva S."/>
            <person name="Izzatullayeva V."/>
            <person name="Mammadov A."/>
            <person name="Mammadov A."/>
            <person name="Sharifova S."/>
            <person name="Ojaghi J."/>
            <person name="Eynullazada K."/>
            <person name="Bayramov B."/>
            <person name="Abdulazimova A."/>
            <person name="Shahmuradov I."/>
        </authorList>
    </citation>
    <scope>NUCLEOTIDE SEQUENCE [LARGE SCALE GENOMIC DNA]</scope>
    <source>
        <strain evidence="3">cv. AG2017</strain>
        <tissue evidence="2">Leaf</tissue>
    </source>
</reference>
<feature type="chain" id="PRO_5014127928" evidence="1">
    <location>
        <begin position="26"/>
        <end position="58"/>
    </location>
</feature>
<comment type="caution">
    <text evidence="2">The sequence shown here is derived from an EMBL/GenBank/DDBJ whole genome shotgun (WGS) entry which is preliminary data.</text>
</comment>
<dbReference type="Proteomes" id="UP000233551">
    <property type="component" value="Unassembled WGS sequence"/>
</dbReference>
<dbReference type="AlphaFoldDB" id="A0A2I0KNP7"/>
<sequence>MGGAICARNLFLVLSCLCLFLFGHETPFPVQHGSGADILQRSNTSHTMFNETKRTRKF</sequence>
<keyword evidence="3" id="KW-1185">Reference proteome</keyword>
<proteinExistence type="predicted"/>
<protein>
    <submittedName>
        <fullName evidence="2">Uncharacterized protein</fullName>
    </submittedName>
</protein>
<gene>
    <name evidence="2" type="ORF">CRG98_009788</name>
</gene>
<evidence type="ECO:0000313" key="2">
    <source>
        <dbReference type="EMBL" id="PKI69913.1"/>
    </source>
</evidence>
<evidence type="ECO:0000313" key="3">
    <source>
        <dbReference type="Proteomes" id="UP000233551"/>
    </source>
</evidence>
<evidence type="ECO:0000256" key="1">
    <source>
        <dbReference type="SAM" id="SignalP"/>
    </source>
</evidence>